<dbReference type="CDD" id="cd00060">
    <property type="entry name" value="FHA"/>
    <property type="match status" value="2"/>
</dbReference>
<evidence type="ECO:0000256" key="1">
    <source>
        <dbReference type="SAM" id="MobiDB-lite"/>
    </source>
</evidence>
<dbReference type="EMBL" id="BIFS01000001">
    <property type="protein sequence ID" value="GCE19329.1"/>
    <property type="molecule type" value="Genomic_DNA"/>
</dbReference>
<accession>A0A402AJT9</accession>
<dbReference type="InterPro" id="IPR000253">
    <property type="entry name" value="FHA_dom"/>
</dbReference>
<evidence type="ECO:0000259" key="3">
    <source>
        <dbReference type="PROSITE" id="PS50006"/>
    </source>
</evidence>
<dbReference type="InterPro" id="IPR008984">
    <property type="entry name" value="SMAD_FHA_dom_sf"/>
</dbReference>
<organism evidence="4 5">
    <name type="scientific">Dictyobacter kobayashii</name>
    <dbReference type="NCBI Taxonomy" id="2014872"/>
    <lineage>
        <taxon>Bacteria</taxon>
        <taxon>Bacillati</taxon>
        <taxon>Chloroflexota</taxon>
        <taxon>Ktedonobacteria</taxon>
        <taxon>Ktedonobacterales</taxon>
        <taxon>Dictyobacteraceae</taxon>
        <taxon>Dictyobacter</taxon>
    </lineage>
</organism>
<evidence type="ECO:0000313" key="5">
    <source>
        <dbReference type="Proteomes" id="UP000287188"/>
    </source>
</evidence>
<dbReference type="SMART" id="SM00240">
    <property type="entry name" value="FHA"/>
    <property type="match status" value="2"/>
</dbReference>
<dbReference type="Gene3D" id="2.60.200.20">
    <property type="match status" value="2"/>
</dbReference>
<protein>
    <recommendedName>
        <fullName evidence="3">FHA domain-containing protein</fullName>
    </recommendedName>
</protein>
<proteinExistence type="predicted"/>
<dbReference type="Pfam" id="PF00498">
    <property type="entry name" value="FHA"/>
    <property type="match status" value="2"/>
</dbReference>
<dbReference type="PANTHER" id="PTHR23308">
    <property type="entry name" value="NUCLEAR INHIBITOR OF PROTEIN PHOSPHATASE-1"/>
    <property type="match status" value="1"/>
</dbReference>
<feature type="transmembrane region" description="Helical" evidence="2">
    <location>
        <begin position="33"/>
        <end position="55"/>
    </location>
</feature>
<evidence type="ECO:0000313" key="4">
    <source>
        <dbReference type="EMBL" id="GCE19329.1"/>
    </source>
</evidence>
<evidence type="ECO:0000256" key="2">
    <source>
        <dbReference type="SAM" id="Phobius"/>
    </source>
</evidence>
<feature type="region of interest" description="Disordered" evidence="1">
    <location>
        <begin position="365"/>
        <end position="386"/>
    </location>
</feature>
<dbReference type="OrthoDB" id="9816434at2"/>
<dbReference type="PROSITE" id="PS50006">
    <property type="entry name" value="FHA_DOMAIN"/>
    <property type="match status" value="2"/>
</dbReference>
<feature type="domain" description="FHA" evidence="3">
    <location>
        <begin position="281"/>
        <end position="330"/>
    </location>
</feature>
<dbReference type="AlphaFoldDB" id="A0A402AJT9"/>
<gene>
    <name evidence="4" type="ORF">KDK_31290</name>
</gene>
<dbReference type="InterPro" id="IPR050923">
    <property type="entry name" value="Cell_Proc_Reg/RNA_Proc"/>
</dbReference>
<dbReference type="RefSeq" id="WP_136625215.1">
    <property type="nucleotide sequence ID" value="NZ_BIFS01000001.1"/>
</dbReference>
<sequence>MCSALLLVPVFIWYHFRLSGPHTLLTVMERWGVIAYSLICGWINPILSVILFWLFGRAQAQVIATHSQSSELAPTSAPSTSQPPRYQAGKEAPYVFREDIPWGWLEYKNGNFQGQRLALKRVVATLGREEDCDIWLDDEMASRHHAELAWHEGQVYLTDCGSLNGILLNGQRVQGSVLVSSLDLMEIGKQQFGFILAEQKELLADQYDPLINHTWRSTFDLQAEGDTSSPLPAAIIASQQALLQPPDEASFTSNPVSESGYFLVRDGERMGQRLSLDGAIITIGRGLECTIMLNDVSVAQVHAQISNQAGELYLQDLTNCDSTFLNDLPVRVPCKLKAGDIVRIGIIRLEYGRAAQLRNTTMPPIPVARSANGPLPLRLPSRMKPQ</sequence>
<keyword evidence="2" id="KW-0472">Membrane</keyword>
<dbReference type="SUPFAM" id="SSF49879">
    <property type="entry name" value="SMAD/FHA domain"/>
    <property type="match status" value="2"/>
</dbReference>
<dbReference type="Proteomes" id="UP000287188">
    <property type="component" value="Unassembled WGS sequence"/>
</dbReference>
<name>A0A402AJT9_9CHLR</name>
<feature type="domain" description="FHA" evidence="3">
    <location>
        <begin position="124"/>
        <end position="173"/>
    </location>
</feature>
<reference evidence="5" key="1">
    <citation type="submission" date="2018-12" db="EMBL/GenBank/DDBJ databases">
        <title>Tengunoibacter tsumagoiensis gen. nov., sp. nov., Dictyobacter kobayashii sp. nov., D. alpinus sp. nov., and D. joshuensis sp. nov. and description of Dictyobacteraceae fam. nov. within the order Ktedonobacterales isolated from Tengu-no-mugimeshi.</title>
        <authorList>
            <person name="Wang C.M."/>
            <person name="Zheng Y."/>
            <person name="Sakai Y."/>
            <person name="Toyoda A."/>
            <person name="Minakuchi Y."/>
            <person name="Abe K."/>
            <person name="Yokota A."/>
            <person name="Yabe S."/>
        </authorList>
    </citation>
    <scope>NUCLEOTIDE SEQUENCE [LARGE SCALE GENOMIC DNA]</scope>
    <source>
        <strain evidence="5">Uno11</strain>
    </source>
</reference>
<keyword evidence="2" id="KW-0812">Transmembrane</keyword>
<keyword evidence="5" id="KW-1185">Reference proteome</keyword>
<comment type="caution">
    <text evidence="4">The sequence shown here is derived from an EMBL/GenBank/DDBJ whole genome shotgun (WGS) entry which is preliminary data.</text>
</comment>
<keyword evidence="2" id="KW-1133">Transmembrane helix</keyword>